<feature type="binding site" evidence="12 14">
    <location>
        <begin position="346"/>
        <end position="349"/>
    </location>
    <ligand>
        <name>ATP</name>
        <dbReference type="ChEBI" id="CHEBI:30616"/>
    </ligand>
</feature>
<evidence type="ECO:0000256" key="2">
    <source>
        <dbReference type="ARBA" id="ARBA00005045"/>
    </source>
</evidence>
<dbReference type="PROSITE" id="PS50862">
    <property type="entry name" value="AA_TRNA_LIGASE_II"/>
    <property type="match status" value="1"/>
</dbReference>
<dbReference type="InterPro" id="IPR006195">
    <property type="entry name" value="aa-tRNA-synth_II"/>
</dbReference>
<feature type="binding site" evidence="13">
    <location>
        <position position="226"/>
    </location>
    <ligand>
        <name>L-serine</name>
        <dbReference type="ChEBI" id="CHEBI:33384"/>
    </ligand>
</feature>
<feature type="binding site" evidence="12">
    <location>
        <position position="273"/>
    </location>
    <ligand>
        <name>ATP</name>
        <dbReference type="ChEBI" id="CHEBI:30616"/>
    </ligand>
</feature>
<dbReference type="PANTHER" id="PTHR43697:SF1">
    <property type="entry name" value="SERINE--TRNA LIGASE"/>
    <property type="match status" value="1"/>
</dbReference>
<comment type="subunit">
    <text evidence="12">Homodimer. The tRNA molecule binds across the dimer.</text>
</comment>
<dbReference type="InterPro" id="IPR042103">
    <property type="entry name" value="SerRS_1_N_sf"/>
</dbReference>
<feature type="site" description="Important for serine binding" evidence="13">
    <location>
        <position position="381"/>
    </location>
</feature>
<keyword evidence="6 12" id="KW-0547">Nucleotide-binding</keyword>
<dbReference type="EC" id="6.1.1.11" evidence="12"/>
<comment type="catalytic activity">
    <reaction evidence="11 12">
        <text>tRNA(Ser) + L-serine + ATP = L-seryl-tRNA(Ser) + AMP + diphosphate + H(+)</text>
        <dbReference type="Rhea" id="RHEA:12292"/>
        <dbReference type="Rhea" id="RHEA-COMP:9669"/>
        <dbReference type="Rhea" id="RHEA-COMP:9703"/>
        <dbReference type="ChEBI" id="CHEBI:15378"/>
        <dbReference type="ChEBI" id="CHEBI:30616"/>
        <dbReference type="ChEBI" id="CHEBI:33019"/>
        <dbReference type="ChEBI" id="CHEBI:33384"/>
        <dbReference type="ChEBI" id="CHEBI:78442"/>
        <dbReference type="ChEBI" id="CHEBI:78533"/>
        <dbReference type="ChEBI" id="CHEBI:456215"/>
        <dbReference type="EC" id="6.1.1.11"/>
    </reaction>
</comment>
<evidence type="ECO:0000259" key="16">
    <source>
        <dbReference type="PROSITE" id="PS50862"/>
    </source>
</evidence>
<keyword evidence="7 12" id="KW-0067">ATP-binding</keyword>
<dbReference type="PIRSF" id="PIRSF001529">
    <property type="entry name" value="Ser-tRNA-synth_IIa"/>
    <property type="match status" value="1"/>
</dbReference>
<evidence type="ECO:0000256" key="6">
    <source>
        <dbReference type="ARBA" id="ARBA00022741"/>
    </source>
</evidence>
<gene>
    <name evidence="12" type="primary">serS</name>
    <name evidence="17" type="ORF">COU17_00570</name>
</gene>
<dbReference type="InterPro" id="IPR002317">
    <property type="entry name" value="Ser-tRNA-ligase_type_1"/>
</dbReference>
<dbReference type="InterPro" id="IPR015866">
    <property type="entry name" value="Ser-tRNA-synth_1_N"/>
</dbReference>
<feature type="binding site" evidence="14">
    <location>
        <begin position="273"/>
        <end position="276"/>
    </location>
    <ligand>
        <name>ATP</name>
        <dbReference type="ChEBI" id="CHEBI:30616"/>
    </ligand>
</feature>
<evidence type="ECO:0000313" key="18">
    <source>
        <dbReference type="Proteomes" id="UP000228809"/>
    </source>
</evidence>
<evidence type="ECO:0000256" key="8">
    <source>
        <dbReference type="ARBA" id="ARBA00022917"/>
    </source>
</evidence>
<reference evidence="18" key="1">
    <citation type="submission" date="2017-09" db="EMBL/GenBank/DDBJ databases">
        <title>Depth-based differentiation of microbial function through sediment-hosted aquifers and enrichment of novel symbionts in the deep terrestrial subsurface.</title>
        <authorList>
            <person name="Probst A.J."/>
            <person name="Ladd B."/>
            <person name="Jarett J.K."/>
            <person name="Geller-Mcgrath D.E."/>
            <person name="Sieber C.M.K."/>
            <person name="Emerson J.B."/>
            <person name="Anantharaman K."/>
            <person name="Thomas B.C."/>
            <person name="Malmstrom R."/>
            <person name="Stieglmeier M."/>
            <person name="Klingl A."/>
            <person name="Woyke T."/>
            <person name="Ryan C.M."/>
            <person name="Banfield J.F."/>
        </authorList>
    </citation>
    <scope>NUCLEOTIDE SEQUENCE [LARGE SCALE GENOMIC DNA]</scope>
</reference>
<dbReference type="PRINTS" id="PR00981">
    <property type="entry name" value="TRNASYNTHSER"/>
</dbReference>
<comment type="caution">
    <text evidence="17">The sequence shown here is derived from an EMBL/GenBank/DDBJ whole genome shotgun (WGS) entry which is preliminary data.</text>
</comment>
<keyword evidence="5 12" id="KW-0436">Ligase</keyword>
<dbReference type="Gene3D" id="3.30.930.10">
    <property type="entry name" value="Bira Bifunctional Protein, Domain 2"/>
    <property type="match status" value="1"/>
</dbReference>
<feature type="binding site" evidence="13">
    <location>
        <position position="257"/>
    </location>
    <ligand>
        <name>L-serine</name>
        <dbReference type="ChEBI" id="CHEBI:33384"/>
    </ligand>
</feature>
<dbReference type="Pfam" id="PF02403">
    <property type="entry name" value="Seryl_tRNA_N"/>
    <property type="match status" value="1"/>
</dbReference>
<feature type="binding site" evidence="12 14">
    <location>
        <begin position="257"/>
        <end position="259"/>
    </location>
    <ligand>
        <name>ATP</name>
        <dbReference type="ChEBI" id="CHEBI:30616"/>
    </ligand>
</feature>
<name>A0A2M6WFC1_9BACT</name>
<dbReference type="Proteomes" id="UP000228809">
    <property type="component" value="Unassembled WGS sequence"/>
</dbReference>
<evidence type="ECO:0000256" key="5">
    <source>
        <dbReference type="ARBA" id="ARBA00022598"/>
    </source>
</evidence>
<dbReference type="GO" id="GO:0006434">
    <property type="term" value="P:seryl-tRNA aminoacylation"/>
    <property type="evidence" value="ECO:0007669"/>
    <property type="project" value="UniProtKB-UniRule"/>
</dbReference>
<keyword evidence="9 12" id="KW-0030">Aminoacyl-tRNA synthetase</keyword>
<comment type="domain">
    <text evidence="12">Consists of two distinct domains, a catalytic core and a N-terminal extension that is involved in tRNA binding.</text>
</comment>
<dbReference type="SUPFAM" id="SSF46589">
    <property type="entry name" value="tRNA-binding arm"/>
    <property type="match status" value="1"/>
</dbReference>
<dbReference type="PANTHER" id="PTHR43697">
    <property type="entry name" value="SERYL-TRNA SYNTHETASE"/>
    <property type="match status" value="1"/>
</dbReference>
<evidence type="ECO:0000256" key="13">
    <source>
        <dbReference type="PIRSR" id="PIRSR001529-1"/>
    </source>
</evidence>
<dbReference type="InterPro" id="IPR002314">
    <property type="entry name" value="aa-tRNA-synt_IIb"/>
</dbReference>
<dbReference type="GO" id="GO:0016260">
    <property type="term" value="P:selenocysteine biosynthetic process"/>
    <property type="evidence" value="ECO:0007669"/>
    <property type="project" value="UniProtKB-UniRule"/>
</dbReference>
<dbReference type="Pfam" id="PF00587">
    <property type="entry name" value="tRNA-synt_2b"/>
    <property type="match status" value="1"/>
</dbReference>
<dbReference type="UniPathway" id="UPA00906">
    <property type="reaction ID" value="UER00895"/>
</dbReference>
<evidence type="ECO:0000256" key="1">
    <source>
        <dbReference type="ARBA" id="ARBA00004496"/>
    </source>
</evidence>
<evidence type="ECO:0000256" key="14">
    <source>
        <dbReference type="PIRSR" id="PIRSR001529-2"/>
    </source>
</evidence>
<evidence type="ECO:0000313" key="17">
    <source>
        <dbReference type="EMBL" id="PIT91469.1"/>
    </source>
</evidence>
<dbReference type="InterPro" id="IPR033729">
    <property type="entry name" value="SerRS_core"/>
</dbReference>
<dbReference type="CDD" id="cd00770">
    <property type="entry name" value="SerRS_core"/>
    <property type="match status" value="1"/>
</dbReference>
<keyword evidence="4 12" id="KW-0963">Cytoplasm</keyword>
<evidence type="ECO:0000256" key="10">
    <source>
        <dbReference type="ARBA" id="ARBA00047929"/>
    </source>
</evidence>
<evidence type="ECO:0000256" key="7">
    <source>
        <dbReference type="ARBA" id="ARBA00022840"/>
    </source>
</evidence>
<feature type="domain" description="Aminoacyl-transfer RNA synthetases class-II family profile" evidence="16">
    <location>
        <begin position="136"/>
        <end position="406"/>
    </location>
</feature>
<accession>A0A2M6WFC1</accession>
<proteinExistence type="inferred from homology"/>
<sequence>MLDIKFIRENLDLVKEGARKKCVTVDLDRLVSLDDERKKLQKSVEEKRAKQNAASEKIPQAPPEEKEKLIAEMSVIKEEFQKEEETLRAVLDEWRALMVMVPNVPDISVPEGDDDSANQEIRTWGEQKKFSFTPKSHTELMRAHNMVDFERGSKVAGFRGYYLTGDGARLTFAIWEFVRDHFSKKEYEPVITPSLVRKEPFIGTGYLPQSEEDLYKTQDDSYLAGTSEVAVMGYYMDEVLEKKDLPKKYLAFSPCFRREAGSHGKDTKGLVRVHEFFKFEQVVLCEASHEVSVKMHEELTENAESIMQALTLPYRVVVNCGGDLGLGQVKKYDIEAWVPSEETYRETHSASYFHDFQTRRLNIRYRDEDGTLRFAHSLNNTAAATPRLLVPIIENYQQEDGTITIPEVLRPYFGKDVIGK</sequence>
<dbReference type="EMBL" id="PFBJ01000003">
    <property type="protein sequence ID" value="PIT91469.1"/>
    <property type="molecule type" value="Genomic_DNA"/>
</dbReference>
<feature type="region of interest" description="Disordered" evidence="15">
    <location>
        <begin position="43"/>
        <end position="63"/>
    </location>
</feature>
<evidence type="ECO:0000256" key="3">
    <source>
        <dbReference type="ARBA" id="ARBA00010728"/>
    </source>
</evidence>
<comment type="similarity">
    <text evidence="3 12">Belongs to the class-II aminoacyl-tRNA synthetase family. Type-1 seryl-tRNA synthetase subfamily.</text>
</comment>
<dbReference type="Gene3D" id="1.10.287.40">
    <property type="entry name" value="Serine-tRNA synthetase, tRNA binding domain"/>
    <property type="match status" value="1"/>
</dbReference>
<dbReference type="SUPFAM" id="SSF55681">
    <property type="entry name" value="Class II aaRS and biotin synthetases"/>
    <property type="match status" value="1"/>
</dbReference>
<dbReference type="HAMAP" id="MF_00176">
    <property type="entry name" value="Ser_tRNA_synth_type1"/>
    <property type="match status" value="1"/>
</dbReference>
<organism evidence="17 18">
    <name type="scientific">Candidatus Kaiserbacteria bacterium CG10_big_fil_rev_8_21_14_0_10_49_17</name>
    <dbReference type="NCBI Taxonomy" id="1974609"/>
    <lineage>
        <taxon>Bacteria</taxon>
        <taxon>Candidatus Kaiseribacteriota</taxon>
    </lineage>
</organism>
<feature type="binding site" evidence="12">
    <location>
        <begin position="226"/>
        <end position="228"/>
    </location>
    <ligand>
        <name>L-serine</name>
        <dbReference type="ChEBI" id="CHEBI:33384"/>
    </ligand>
</feature>
<comment type="function">
    <text evidence="12">Catalyzes the attachment of serine to tRNA(Ser). Is also able to aminoacylate tRNA(Sec) with serine, to form the misacylated tRNA L-seryl-tRNA(Sec), which will be further converted into selenocysteinyl-tRNA(Sec).</text>
</comment>
<evidence type="ECO:0000256" key="11">
    <source>
        <dbReference type="ARBA" id="ARBA00048823"/>
    </source>
</evidence>
<evidence type="ECO:0000256" key="9">
    <source>
        <dbReference type="ARBA" id="ARBA00023146"/>
    </source>
</evidence>
<dbReference type="NCBIfam" id="TIGR00414">
    <property type="entry name" value="serS"/>
    <property type="match status" value="1"/>
</dbReference>
<protein>
    <recommendedName>
        <fullName evidence="12">Serine--tRNA ligase</fullName>
        <ecNumber evidence="12">6.1.1.11</ecNumber>
    </recommendedName>
    <alternativeName>
        <fullName evidence="12">Seryl-tRNA synthetase</fullName>
        <shortName evidence="12">SerRS</shortName>
    </alternativeName>
    <alternativeName>
        <fullName evidence="12">Seryl-tRNA(Ser/Sec) synthetase</fullName>
    </alternativeName>
</protein>
<keyword evidence="8 12" id="KW-0648">Protein biosynthesis</keyword>
<feature type="binding site" evidence="13">
    <location>
        <position position="379"/>
    </location>
    <ligand>
        <name>L-serine</name>
        <dbReference type="ChEBI" id="CHEBI:33384"/>
    </ligand>
</feature>
<dbReference type="AlphaFoldDB" id="A0A2M6WFC1"/>
<feature type="binding site" evidence="12">
    <location>
        <position position="381"/>
    </location>
    <ligand>
        <name>L-serine</name>
        <dbReference type="ChEBI" id="CHEBI:33384"/>
    </ligand>
</feature>
<evidence type="ECO:0000256" key="4">
    <source>
        <dbReference type="ARBA" id="ARBA00022490"/>
    </source>
</evidence>
<dbReference type="GO" id="GO:0005524">
    <property type="term" value="F:ATP binding"/>
    <property type="evidence" value="ECO:0007669"/>
    <property type="project" value="UniProtKB-UniRule"/>
</dbReference>
<dbReference type="GO" id="GO:0005737">
    <property type="term" value="C:cytoplasm"/>
    <property type="evidence" value="ECO:0007669"/>
    <property type="project" value="UniProtKB-SubCell"/>
</dbReference>
<feature type="binding site" evidence="12 13">
    <location>
        <position position="280"/>
    </location>
    <ligand>
        <name>L-serine</name>
        <dbReference type="ChEBI" id="CHEBI:33384"/>
    </ligand>
</feature>
<comment type="pathway">
    <text evidence="2 12">Aminoacyl-tRNA biosynthesis; selenocysteinyl-tRNA(Sec) biosynthesis; L-seryl-tRNA(Sec) from L-serine and tRNA(Sec): step 1/1.</text>
</comment>
<dbReference type="GO" id="GO:0004828">
    <property type="term" value="F:serine-tRNA ligase activity"/>
    <property type="evidence" value="ECO:0007669"/>
    <property type="project" value="UniProtKB-UniRule"/>
</dbReference>
<dbReference type="InterPro" id="IPR045864">
    <property type="entry name" value="aa-tRNA-synth_II/BPL/LPL"/>
</dbReference>
<evidence type="ECO:0000256" key="12">
    <source>
        <dbReference type="HAMAP-Rule" id="MF_00176"/>
    </source>
</evidence>
<evidence type="ECO:0000256" key="15">
    <source>
        <dbReference type="SAM" id="MobiDB-lite"/>
    </source>
</evidence>
<comment type="subcellular location">
    <subcellularLocation>
        <location evidence="1 12">Cytoplasm</location>
    </subcellularLocation>
</comment>
<comment type="catalytic activity">
    <reaction evidence="10 12">
        <text>tRNA(Sec) + L-serine + ATP = L-seryl-tRNA(Sec) + AMP + diphosphate + H(+)</text>
        <dbReference type="Rhea" id="RHEA:42580"/>
        <dbReference type="Rhea" id="RHEA-COMP:9742"/>
        <dbReference type="Rhea" id="RHEA-COMP:10128"/>
        <dbReference type="ChEBI" id="CHEBI:15378"/>
        <dbReference type="ChEBI" id="CHEBI:30616"/>
        <dbReference type="ChEBI" id="CHEBI:33019"/>
        <dbReference type="ChEBI" id="CHEBI:33384"/>
        <dbReference type="ChEBI" id="CHEBI:78442"/>
        <dbReference type="ChEBI" id="CHEBI:78533"/>
        <dbReference type="ChEBI" id="CHEBI:456215"/>
        <dbReference type="EC" id="6.1.1.11"/>
    </reaction>
</comment>
<dbReference type="InterPro" id="IPR010978">
    <property type="entry name" value="tRNA-bd_arm"/>
</dbReference>